<proteinExistence type="predicted"/>
<evidence type="ECO:0000259" key="1">
    <source>
        <dbReference type="PROSITE" id="PS51462"/>
    </source>
</evidence>
<feature type="domain" description="Nudix hydrolase" evidence="1">
    <location>
        <begin position="44"/>
        <end position="159"/>
    </location>
</feature>
<evidence type="ECO:0000313" key="2">
    <source>
        <dbReference type="EMBL" id="SVC47606.1"/>
    </source>
</evidence>
<sequence>MHRDPLLKLLENYSRNHPEETQIISRYREFVENNPDCFKRSLKTGHVTASAWLINPDGTEVLLTHHRKLNLWIQLGGHVDGNPDLTVEAIREAQEESGIETLVLVSEQLFDIDIHPIPAQGAEPAHFHYDARFLIRAGSSRFRVSRESRSLAWVPMNRL</sequence>
<dbReference type="Gene3D" id="3.90.79.10">
    <property type="entry name" value="Nucleoside Triphosphate Pyrophosphohydrolase"/>
    <property type="match status" value="1"/>
</dbReference>
<dbReference type="AlphaFoldDB" id="A0A382MFU2"/>
<dbReference type="CDD" id="cd03674">
    <property type="entry name" value="NUDIX_Hydrolase"/>
    <property type="match status" value="1"/>
</dbReference>
<gene>
    <name evidence="2" type="ORF">METZ01_LOCUS300460</name>
</gene>
<name>A0A382MFU2_9ZZZZ</name>
<dbReference type="InterPro" id="IPR015797">
    <property type="entry name" value="NUDIX_hydrolase-like_dom_sf"/>
</dbReference>
<dbReference type="SUPFAM" id="SSF55811">
    <property type="entry name" value="Nudix"/>
    <property type="match status" value="1"/>
</dbReference>
<dbReference type="PROSITE" id="PS51462">
    <property type="entry name" value="NUDIX"/>
    <property type="match status" value="1"/>
</dbReference>
<dbReference type="Pfam" id="PF00293">
    <property type="entry name" value="NUDIX"/>
    <property type="match status" value="1"/>
</dbReference>
<dbReference type="InterPro" id="IPR000086">
    <property type="entry name" value="NUDIX_hydrolase_dom"/>
</dbReference>
<feature type="non-terminal residue" evidence="2">
    <location>
        <position position="159"/>
    </location>
</feature>
<dbReference type="EMBL" id="UINC01093296">
    <property type="protein sequence ID" value="SVC47606.1"/>
    <property type="molecule type" value="Genomic_DNA"/>
</dbReference>
<organism evidence="2">
    <name type="scientific">marine metagenome</name>
    <dbReference type="NCBI Taxonomy" id="408172"/>
    <lineage>
        <taxon>unclassified sequences</taxon>
        <taxon>metagenomes</taxon>
        <taxon>ecological metagenomes</taxon>
    </lineage>
</organism>
<reference evidence="2" key="1">
    <citation type="submission" date="2018-05" db="EMBL/GenBank/DDBJ databases">
        <authorList>
            <person name="Lanie J.A."/>
            <person name="Ng W.-L."/>
            <person name="Kazmierczak K.M."/>
            <person name="Andrzejewski T.M."/>
            <person name="Davidsen T.M."/>
            <person name="Wayne K.J."/>
            <person name="Tettelin H."/>
            <person name="Glass J.I."/>
            <person name="Rusch D."/>
            <person name="Podicherti R."/>
            <person name="Tsui H.-C.T."/>
            <person name="Winkler M.E."/>
        </authorList>
    </citation>
    <scope>NUCLEOTIDE SEQUENCE</scope>
</reference>
<accession>A0A382MFU2</accession>
<protein>
    <recommendedName>
        <fullName evidence="1">Nudix hydrolase domain-containing protein</fullName>
    </recommendedName>
</protein>